<sequence length="75" mass="8944">MFNENLRLLFLELEDLPHQDTLMRLLDRIEVDQIEAAQIELVKQLIRKKKLQRYLIEGCYPIAFDGTQKMVRKVA</sequence>
<gene>
    <name evidence="1" type="ORF">S01H4_32239</name>
</gene>
<proteinExistence type="predicted"/>
<reference evidence="1" key="1">
    <citation type="journal article" date="2014" name="Front. Microbiol.">
        <title>High frequency of phylogenetically diverse reductive dehalogenase-homologous genes in deep subseafloor sedimentary metagenomes.</title>
        <authorList>
            <person name="Kawai M."/>
            <person name="Futagami T."/>
            <person name="Toyoda A."/>
            <person name="Takaki Y."/>
            <person name="Nishi S."/>
            <person name="Hori S."/>
            <person name="Arai W."/>
            <person name="Tsubouchi T."/>
            <person name="Morono Y."/>
            <person name="Uchiyama I."/>
            <person name="Ito T."/>
            <person name="Fujiyama A."/>
            <person name="Inagaki F."/>
            <person name="Takami H."/>
        </authorList>
    </citation>
    <scope>NUCLEOTIDE SEQUENCE</scope>
    <source>
        <strain evidence="1">Expedition CK06-06</strain>
    </source>
</reference>
<evidence type="ECO:0000313" key="1">
    <source>
        <dbReference type="EMBL" id="GAG86670.1"/>
    </source>
</evidence>
<protein>
    <submittedName>
        <fullName evidence="1">Uncharacterized protein</fullName>
    </submittedName>
</protein>
<organism evidence="1">
    <name type="scientific">marine sediment metagenome</name>
    <dbReference type="NCBI Taxonomy" id="412755"/>
    <lineage>
        <taxon>unclassified sequences</taxon>
        <taxon>metagenomes</taxon>
        <taxon>ecological metagenomes</taxon>
    </lineage>
</organism>
<accession>X1AVD5</accession>
<name>X1AVD5_9ZZZZ</name>
<comment type="caution">
    <text evidence="1">The sequence shown here is derived from an EMBL/GenBank/DDBJ whole genome shotgun (WGS) entry which is preliminary data.</text>
</comment>
<dbReference type="EMBL" id="BART01016826">
    <property type="protein sequence ID" value="GAG86670.1"/>
    <property type="molecule type" value="Genomic_DNA"/>
</dbReference>
<dbReference type="AlphaFoldDB" id="X1AVD5"/>